<comment type="caution">
    <text evidence="2">The sequence shown here is derived from an EMBL/GenBank/DDBJ whole genome shotgun (WGS) entry which is preliminary data.</text>
</comment>
<reference evidence="2 3" key="1">
    <citation type="submission" date="2024-03" db="EMBL/GenBank/DDBJ databases">
        <authorList>
            <person name="Martinez-Hernandez J."/>
        </authorList>
    </citation>
    <scope>NUCLEOTIDE SEQUENCE [LARGE SCALE GENOMIC DNA]</scope>
</reference>
<dbReference type="PANTHER" id="PTHR36384:SF1">
    <property type="entry name" value="SAWADEE PROTEIN"/>
    <property type="match status" value="1"/>
</dbReference>
<evidence type="ECO:0000313" key="2">
    <source>
        <dbReference type="EMBL" id="CAL0301755.1"/>
    </source>
</evidence>
<dbReference type="InterPro" id="IPR032001">
    <property type="entry name" value="SAWADEE_dom"/>
</dbReference>
<dbReference type="PANTHER" id="PTHR36384">
    <property type="entry name" value="SAWADEE PROTEIN"/>
    <property type="match status" value="1"/>
</dbReference>
<dbReference type="EMBL" id="CAXHTB010000002">
    <property type="protein sequence ID" value="CAL0301755.1"/>
    <property type="molecule type" value="Genomic_DNA"/>
</dbReference>
<dbReference type="Pfam" id="PF16719">
    <property type="entry name" value="SAWADEE"/>
    <property type="match status" value="1"/>
</dbReference>
<gene>
    <name evidence="2" type="ORF">LLUT_LOCUS2815</name>
</gene>
<sequence>MSGVEYTVEFRAYSDDAWYSVNLSPEPDGDLRVSYTNISKKCDNVFHARNFSSWKEVEEFKGRFRKVSKQLQDEECRSVVNGMIVCACCEFINGDCRFYDARVKEFKGRLIGGLAMEGVGKGSGKEHYSTLRRV</sequence>
<protein>
    <recommendedName>
        <fullName evidence="1">SAWADEE domain-containing protein</fullName>
    </recommendedName>
</protein>
<accession>A0AAV1VXT1</accession>
<dbReference type="Proteomes" id="UP001497480">
    <property type="component" value="Unassembled WGS sequence"/>
</dbReference>
<evidence type="ECO:0000259" key="1">
    <source>
        <dbReference type="Pfam" id="PF16719"/>
    </source>
</evidence>
<organism evidence="2 3">
    <name type="scientific">Lupinus luteus</name>
    <name type="common">European yellow lupine</name>
    <dbReference type="NCBI Taxonomy" id="3873"/>
    <lineage>
        <taxon>Eukaryota</taxon>
        <taxon>Viridiplantae</taxon>
        <taxon>Streptophyta</taxon>
        <taxon>Embryophyta</taxon>
        <taxon>Tracheophyta</taxon>
        <taxon>Spermatophyta</taxon>
        <taxon>Magnoliopsida</taxon>
        <taxon>eudicotyledons</taxon>
        <taxon>Gunneridae</taxon>
        <taxon>Pentapetalae</taxon>
        <taxon>rosids</taxon>
        <taxon>fabids</taxon>
        <taxon>Fabales</taxon>
        <taxon>Fabaceae</taxon>
        <taxon>Papilionoideae</taxon>
        <taxon>50 kb inversion clade</taxon>
        <taxon>genistoids sensu lato</taxon>
        <taxon>core genistoids</taxon>
        <taxon>Genisteae</taxon>
        <taxon>Lupinus</taxon>
    </lineage>
</organism>
<name>A0AAV1VXT1_LUPLU</name>
<proteinExistence type="predicted"/>
<dbReference type="AlphaFoldDB" id="A0AAV1VXT1"/>
<keyword evidence="3" id="KW-1185">Reference proteome</keyword>
<evidence type="ECO:0000313" key="3">
    <source>
        <dbReference type="Proteomes" id="UP001497480"/>
    </source>
</evidence>
<feature type="domain" description="SAWADEE" evidence="1">
    <location>
        <begin position="5"/>
        <end position="107"/>
    </location>
</feature>
<dbReference type="GO" id="GO:0003682">
    <property type="term" value="F:chromatin binding"/>
    <property type="evidence" value="ECO:0007669"/>
    <property type="project" value="InterPro"/>
</dbReference>